<keyword evidence="12" id="KW-1185">Reference proteome</keyword>
<dbReference type="Pfam" id="PF03188">
    <property type="entry name" value="Cytochrom_B561"/>
    <property type="match status" value="1"/>
</dbReference>
<dbReference type="PROSITE" id="PS50836">
    <property type="entry name" value="DOMON"/>
    <property type="match status" value="3"/>
</dbReference>
<dbReference type="Gene3D" id="1.20.120.1770">
    <property type="match status" value="1"/>
</dbReference>
<dbReference type="CDD" id="cd08760">
    <property type="entry name" value="Cyt_b561_FRRS1_like"/>
    <property type="match status" value="1"/>
</dbReference>
<dbReference type="PANTHER" id="PTHR46902">
    <property type="entry name" value="DOMON DOMAIN-CONTAINING PROTEIN FRRS1L"/>
    <property type="match status" value="1"/>
</dbReference>
<evidence type="ECO:0000259" key="10">
    <source>
        <dbReference type="PROSITE" id="PS50939"/>
    </source>
</evidence>
<feature type="transmembrane region" description="Helical" evidence="7">
    <location>
        <begin position="641"/>
        <end position="663"/>
    </location>
</feature>
<dbReference type="GO" id="GO:1900449">
    <property type="term" value="P:regulation of glutamate receptor signaling pathway"/>
    <property type="evidence" value="ECO:0007669"/>
    <property type="project" value="InterPro"/>
</dbReference>
<dbReference type="Proteomes" id="UP000494206">
    <property type="component" value="Unassembled WGS sequence"/>
</dbReference>
<comment type="subcellular location">
    <subcellularLocation>
        <location evidence="1">Membrane</location>
    </subcellularLocation>
</comment>
<feature type="transmembrane region" description="Helical" evidence="7">
    <location>
        <begin position="684"/>
        <end position="704"/>
    </location>
</feature>
<dbReference type="AlphaFoldDB" id="A0A8S1ENV1"/>
<dbReference type="EMBL" id="CADEPM010000004">
    <property type="protein sequence ID" value="CAB3405516.1"/>
    <property type="molecule type" value="Genomic_DNA"/>
</dbReference>
<keyword evidence="8" id="KW-0732">Signal</keyword>
<dbReference type="InterPro" id="IPR006593">
    <property type="entry name" value="Cyt_b561/ferric_Rdtase_TM"/>
</dbReference>
<dbReference type="SMART" id="SM00665">
    <property type="entry name" value="B561"/>
    <property type="match status" value="1"/>
</dbReference>
<feature type="signal peptide" evidence="8">
    <location>
        <begin position="1"/>
        <end position="19"/>
    </location>
</feature>
<evidence type="ECO:0000256" key="1">
    <source>
        <dbReference type="ARBA" id="ARBA00004370"/>
    </source>
</evidence>
<dbReference type="InterPro" id="IPR005018">
    <property type="entry name" value="DOMON_domain"/>
</dbReference>
<dbReference type="GO" id="GO:0099072">
    <property type="term" value="P:regulation of postsynaptic membrane neurotransmitter receptor levels"/>
    <property type="evidence" value="ECO:0007669"/>
    <property type="project" value="TreeGrafter"/>
</dbReference>
<reference evidence="11 12" key="1">
    <citation type="submission" date="2020-04" db="EMBL/GenBank/DDBJ databases">
        <authorList>
            <person name="Laetsch R D."/>
            <person name="Stevens L."/>
            <person name="Kumar S."/>
            <person name="Blaxter L. M."/>
        </authorList>
    </citation>
    <scope>NUCLEOTIDE SEQUENCE [LARGE SCALE GENOMIC DNA]</scope>
</reference>
<feature type="domain" description="Cytochrome b561" evidence="10">
    <location>
        <begin position="533"/>
        <end position="740"/>
    </location>
</feature>
<feature type="transmembrane region" description="Helical" evidence="7">
    <location>
        <begin position="611"/>
        <end position="629"/>
    </location>
</feature>
<evidence type="ECO:0008006" key="13">
    <source>
        <dbReference type="Google" id="ProtNLM"/>
    </source>
</evidence>
<keyword evidence="5 7" id="KW-1133">Transmembrane helix</keyword>
<keyword evidence="6 7" id="KW-0472">Membrane</keyword>
<evidence type="ECO:0000256" key="5">
    <source>
        <dbReference type="ARBA" id="ARBA00022989"/>
    </source>
</evidence>
<feature type="transmembrane region" description="Helical" evidence="7">
    <location>
        <begin position="787"/>
        <end position="811"/>
    </location>
</feature>
<keyword evidence="4" id="KW-0249">Electron transport</keyword>
<evidence type="ECO:0000256" key="3">
    <source>
        <dbReference type="ARBA" id="ARBA00022692"/>
    </source>
</evidence>
<evidence type="ECO:0000256" key="7">
    <source>
        <dbReference type="SAM" id="Phobius"/>
    </source>
</evidence>
<dbReference type="OrthoDB" id="5813822at2759"/>
<accession>A0A8S1ENV1</accession>
<feature type="transmembrane region" description="Helical" evidence="7">
    <location>
        <begin position="710"/>
        <end position="733"/>
    </location>
</feature>
<evidence type="ECO:0000313" key="12">
    <source>
        <dbReference type="Proteomes" id="UP000494206"/>
    </source>
</evidence>
<feature type="chain" id="PRO_5035819368" description="Cytochrome b561 domain-containing protein" evidence="8">
    <location>
        <begin position="20"/>
        <end position="972"/>
    </location>
</feature>
<evidence type="ECO:0000259" key="9">
    <source>
        <dbReference type="PROSITE" id="PS50836"/>
    </source>
</evidence>
<dbReference type="SMART" id="SM00664">
    <property type="entry name" value="DoH"/>
    <property type="match status" value="3"/>
</dbReference>
<name>A0A8S1ENV1_9PELO</name>
<keyword evidence="2" id="KW-0813">Transport</keyword>
<comment type="caution">
    <text evidence="11">The sequence shown here is derived from an EMBL/GenBank/DDBJ whole genome shotgun (WGS) entry which is preliminary data.</text>
</comment>
<gene>
    <name evidence="11" type="ORF">CBOVIS_LOCUS7702</name>
</gene>
<feature type="transmembrane region" description="Helical" evidence="7">
    <location>
        <begin position="565"/>
        <end position="590"/>
    </location>
</feature>
<dbReference type="InterPro" id="IPR042789">
    <property type="entry name" value="FRRS1L"/>
</dbReference>
<feature type="domain" description="DOMON" evidence="9">
    <location>
        <begin position="400"/>
        <end position="526"/>
    </location>
</feature>
<dbReference type="Pfam" id="PF03351">
    <property type="entry name" value="DOMON"/>
    <property type="match status" value="3"/>
</dbReference>
<evidence type="ECO:0000313" key="11">
    <source>
        <dbReference type="EMBL" id="CAB3405516.1"/>
    </source>
</evidence>
<protein>
    <recommendedName>
        <fullName evidence="13">Cytochrome b561 domain-containing protein</fullName>
    </recommendedName>
</protein>
<evidence type="ECO:0000256" key="8">
    <source>
        <dbReference type="SAM" id="SignalP"/>
    </source>
</evidence>
<evidence type="ECO:0000256" key="6">
    <source>
        <dbReference type="ARBA" id="ARBA00023136"/>
    </source>
</evidence>
<sequence length="972" mass="108010">MYAGLSILILLQCSHTVVSFFNEEECATIKKCFIVPTNCDEEMCKEMGVSWRIIDNSTMDIELYLNSKTFENVYVAAGFSNDTLMGGEPVVECSSFKNSKPVLAMSKNVGKANLRNSSMNALIQSGSSRFEDGTVYCSGTVSIQQNLISLNDPIYILLAHGTTGGQHLRKHKEIGVSSPTILSKTSDDSECSVSKHCFNPIGCSKCEDMKTSVKILDDTTMEVELQLNNASPNSYVAVGFSTNGEMGNASVVECAAHQGRTSMAYSFNVKHNGKYDNIRGESNDEDDTQATFNDGVLKCKGQFNIEGSDRDPTVFLYEPDQRYYLIMASGETKSANSSVTLKYHGDNRAVSDPIILNVFEPRMSDETPTFGSLSAESPIEEVAPVDSACGIEKGCFQPNDEYSVTYKILTDMMFEIELRSKSPTDTNVYVAVGFSPTGSMGPASVIECSSINNAKLSLKYSYNSPRNNERIELANEQMRDHIINPSYKFENGEIYCKGVMMVSDVNDNRIFQYDPIKEYQLLLAKGTTTNKGLSYHGPTGKSTSSARLLSDYAAGNKTSSRATLIVAHAVLMTVAWMVLVPIAVLFARLMRSSYPTVKPGGLLIWFHVHRTANLIGILMMIAGFVVMLVNKKFKFVDSSEGWGGVHSLCGLLAIILAWVQPFLSTLRCAPDHPKRPFFNHVHRGIGVSAMALATTAIAIAGFHFTPTRNVVQLVLALIPITLIIGLSVFFVCYERIMSLESKNGKEIFEMPMEPSEISEHGTTWNITTKKTTIEKIEEAESTKFREIVVYLTVLALIAIGTILAVFFGIGICHVLVTTSQQLYSKEGNDTMRWFFVASWIAFVSADHFLYDVTVQCNLVDRTTISVHFEVYDKDGFLNGNDLISEPEYREFRPGIQHFRLSGYQDFDQWLSEYESSVVIWHDCTSDKKQVRLQLDLQPQCPQGTTLCHYTISHDLTNSWGIFQIQAKFDHNS</sequence>
<proteinExistence type="predicted"/>
<keyword evidence="3 7" id="KW-0812">Transmembrane</keyword>
<feature type="domain" description="DOMON" evidence="9">
    <location>
        <begin position="45"/>
        <end position="161"/>
    </location>
</feature>
<dbReference type="PANTHER" id="PTHR46902:SF1">
    <property type="entry name" value="DOMON DOMAIN-CONTAINING PROTEIN FRRS1L"/>
    <property type="match status" value="1"/>
</dbReference>
<evidence type="ECO:0000256" key="4">
    <source>
        <dbReference type="ARBA" id="ARBA00022982"/>
    </source>
</evidence>
<dbReference type="PROSITE" id="PS50939">
    <property type="entry name" value="CYTOCHROME_B561"/>
    <property type="match status" value="1"/>
</dbReference>
<evidence type="ECO:0000256" key="2">
    <source>
        <dbReference type="ARBA" id="ARBA00022448"/>
    </source>
</evidence>
<organism evidence="11 12">
    <name type="scientific">Caenorhabditis bovis</name>
    <dbReference type="NCBI Taxonomy" id="2654633"/>
    <lineage>
        <taxon>Eukaryota</taxon>
        <taxon>Metazoa</taxon>
        <taxon>Ecdysozoa</taxon>
        <taxon>Nematoda</taxon>
        <taxon>Chromadorea</taxon>
        <taxon>Rhabditida</taxon>
        <taxon>Rhabditina</taxon>
        <taxon>Rhabditomorpha</taxon>
        <taxon>Rhabditoidea</taxon>
        <taxon>Rhabditidae</taxon>
        <taxon>Peloderinae</taxon>
        <taxon>Caenorhabditis</taxon>
    </lineage>
</organism>
<feature type="domain" description="DOMON" evidence="9">
    <location>
        <begin position="207"/>
        <end position="330"/>
    </location>
</feature>
<dbReference type="GO" id="GO:0016020">
    <property type="term" value="C:membrane"/>
    <property type="evidence" value="ECO:0007669"/>
    <property type="project" value="UniProtKB-SubCell"/>
</dbReference>